<proteinExistence type="predicted"/>
<sequence>MSCTEIGASSALNRTCKKITHFSILFYSEQLHLTDGIALALVTLSIFAAESQKSAPAPLVVVRHPLSTSAH</sequence>
<organism evidence="1 2">
    <name type="scientific">Pseudomonas gingeri</name>
    <dbReference type="NCBI Taxonomy" id="117681"/>
    <lineage>
        <taxon>Bacteria</taxon>
        <taxon>Pseudomonadati</taxon>
        <taxon>Pseudomonadota</taxon>
        <taxon>Gammaproteobacteria</taxon>
        <taxon>Pseudomonadales</taxon>
        <taxon>Pseudomonadaceae</taxon>
        <taxon>Pseudomonas</taxon>
    </lineage>
</organism>
<evidence type="ECO:0000313" key="1">
    <source>
        <dbReference type="EMBL" id="NWB96456.1"/>
    </source>
</evidence>
<comment type="caution">
    <text evidence="1">The sequence shown here is derived from an EMBL/GenBank/DDBJ whole genome shotgun (WGS) entry which is preliminary data.</text>
</comment>
<dbReference type="EMBL" id="JACAQB010000006">
    <property type="protein sequence ID" value="NWB96456.1"/>
    <property type="molecule type" value="Genomic_DNA"/>
</dbReference>
<name>A0A7Y7XBE2_9PSED</name>
<dbReference type="RefSeq" id="WP_177101798.1">
    <property type="nucleotide sequence ID" value="NZ_JACAQB010000006.1"/>
</dbReference>
<gene>
    <name evidence="1" type="ORF">HX882_11185</name>
</gene>
<dbReference type="Proteomes" id="UP000539985">
    <property type="component" value="Unassembled WGS sequence"/>
</dbReference>
<evidence type="ECO:0000313" key="2">
    <source>
        <dbReference type="Proteomes" id="UP000539985"/>
    </source>
</evidence>
<accession>A0A7Y7XBE2</accession>
<dbReference type="AlphaFoldDB" id="A0A7Y7XBE2"/>
<protein>
    <submittedName>
        <fullName evidence="1">Uncharacterized protein</fullName>
    </submittedName>
</protein>
<reference evidence="1 2" key="1">
    <citation type="submission" date="2020-04" db="EMBL/GenBank/DDBJ databases">
        <title>Molecular characterization of pseudomonads from Agaricus bisporus reveal novel blotch 2 pathogens in Western Europe.</title>
        <authorList>
            <person name="Taparia T."/>
            <person name="Krijger M."/>
            <person name="Haynes E."/>
            <person name="Elpinstone J.G."/>
            <person name="Noble R."/>
            <person name="Van Der Wolf J."/>
        </authorList>
    </citation>
    <scope>NUCLEOTIDE SEQUENCE [LARGE SCALE GENOMIC DNA]</scope>
    <source>
        <strain evidence="1 2">H7001</strain>
    </source>
</reference>